<dbReference type="EMBL" id="CP096983">
    <property type="protein sequence ID" value="URZ13565.1"/>
    <property type="molecule type" value="Genomic_DNA"/>
</dbReference>
<dbReference type="RefSeq" id="WP_077832911.1">
    <property type="nucleotide sequence ID" value="NZ_CP096983.1"/>
</dbReference>
<organism evidence="2 3">
    <name type="scientific">Clostridium felsineum</name>
    <dbReference type="NCBI Taxonomy" id="36839"/>
    <lineage>
        <taxon>Bacteria</taxon>
        <taxon>Bacillati</taxon>
        <taxon>Bacillota</taxon>
        <taxon>Clostridia</taxon>
        <taxon>Eubacteriales</taxon>
        <taxon>Clostridiaceae</taxon>
        <taxon>Clostridium</taxon>
    </lineage>
</organism>
<dbReference type="SUPFAM" id="SSF46689">
    <property type="entry name" value="Homeodomain-like"/>
    <property type="match status" value="1"/>
</dbReference>
<dbReference type="PANTHER" id="PTHR43479">
    <property type="entry name" value="ACREF/ENVCD OPERON REPRESSOR-RELATED"/>
    <property type="match status" value="1"/>
</dbReference>
<evidence type="ECO:0000313" key="2">
    <source>
        <dbReference type="EMBL" id="URZ13565.1"/>
    </source>
</evidence>
<dbReference type="PROSITE" id="PS50977">
    <property type="entry name" value="HTH_TETR_2"/>
    <property type="match status" value="1"/>
</dbReference>
<accession>A0A1S8MD09</accession>
<dbReference type="InterPro" id="IPR001647">
    <property type="entry name" value="HTH_TetR"/>
</dbReference>
<keyword evidence="3" id="KW-1185">Reference proteome</keyword>
<dbReference type="Proteomes" id="UP000190951">
    <property type="component" value="Chromosome"/>
</dbReference>
<reference evidence="2 3" key="1">
    <citation type="submission" date="2022-04" db="EMBL/GenBank/DDBJ databases">
        <title>Genome sequence of C. roseum typestrain.</title>
        <authorList>
            <person name="Poehlein A."/>
            <person name="Schoch T."/>
            <person name="Duerre P."/>
            <person name="Daniel R."/>
        </authorList>
    </citation>
    <scope>NUCLEOTIDE SEQUENCE [LARGE SCALE GENOMIC DNA]</scope>
    <source>
        <strain evidence="2 3">DSM 7320</strain>
    </source>
</reference>
<dbReference type="InterPro" id="IPR050624">
    <property type="entry name" value="HTH-type_Tx_Regulator"/>
</dbReference>
<dbReference type="Gene3D" id="1.10.10.60">
    <property type="entry name" value="Homeodomain-like"/>
    <property type="match status" value="1"/>
</dbReference>
<dbReference type="AlphaFoldDB" id="A0A1S8MD09"/>
<dbReference type="STRING" id="84029.CROST_08130"/>
<name>A0A1S8MD09_9CLOT</name>
<dbReference type="InterPro" id="IPR036271">
    <property type="entry name" value="Tet_transcr_reg_TetR-rel_C_sf"/>
</dbReference>
<evidence type="ECO:0000313" key="3">
    <source>
        <dbReference type="Proteomes" id="UP000190951"/>
    </source>
</evidence>
<evidence type="ECO:0000256" key="1">
    <source>
        <dbReference type="ARBA" id="ARBA00023125"/>
    </source>
</evidence>
<dbReference type="GO" id="GO:0003677">
    <property type="term" value="F:DNA binding"/>
    <property type="evidence" value="ECO:0007669"/>
    <property type="project" value="UniProtKB-UniRule"/>
</dbReference>
<gene>
    <name evidence="2" type="ORF">CROST_043310</name>
</gene>
<dbReference type="SUPFAM" id="SSF48498">
    <property type="entry name" value="Tetracyclin repressor-like, C-terminal domain"/>
    <property type="match status" value="1"/>
</dbReference>
<dbReference type="KEGG" id="crw:CROST_043310"/>
<dbReference type="PANTHER" id="PTHR43479:SF11">
    <property type="entry name" value="ACREF_ENVCD OPERON REPRESSOR-RELATED"/>
    <property type="match status" value="1"/>
</dbReference>
<proteinExistence type="predicted"/>
<keyword evidence="1" id="KW-0238">DNA-binding</keyword>
<dbReference type="InterPro" id="IPR009057">
    <property type="entry name" value="Homeodomain-like_sf"/>
</dbReference>
<dbReference type="Gene3D" id="1.10.357.10">
    <property type="entry name" value="Tetracycline Repressor, domain 2"/>
    <property type="match status" value="1"/>
</dbReference>
<protein>
    <submittedName>
        <fullName evidence="2">Uncharacterized protein</fullName>
    </submittedName>
</protein>
<sequence length="210" mass="24798">MECSWHENVKNKNRQEIITAGKKLFLKHGFLSVTIKDVCNLAGISRVTFYKYFKAIDELIFEVQIEILTNMRKFIVAVDKCEGNGLKRLEKMIYAWIEFSKLHREEIGFVVLFDIYYETYDSNKELKTKYEDFIQNDNKLFLSHVINEGIMDKSLRHDLDIVKVQYYIFQATMGLVERISLTKIPDNKEGITSEDITKMHLDMILNYVRS</sequence>
<dbReference type="Pfam" id="PF00440">
    <property type="entry name" value="TetR_N"/>
    <property type="match status" value="1"/>
</dbReference>
<dbReference type="PRINTS" id="PR00455">
    <property type="entry name" value="HTHTETR"/>
</dbReference>